<reference evidence="4" key="1">
    <citation type="journal article" date="2019" name="Environ. Microbiol.">
        <title>Fungal ecological strategies reflected in gene transcription - a case study of two litter decomposers.</title>
        <authorList>
            <person name="Barbi F."/>
            <person name="Kohler A."/>
            <person name="Barry K."/>
            <person name="Baskaran P."/>
            <person name="Daum C."/>
            <person name="Fauchery L."/>
            <person name="Ihrmark K."/>
            <person name="Kuo A."/>
            <person name="LaButti K."/>
            <person name="Lipzen A."/>
            <person name="Morin E."/>
            <person name="Grigoriev I.V."/>
            <person name="Henrissat B."/>
            <person name="Lindahl B."/>
            <person name="Martin F."/>
        </authorList>
    </citation>
    <scope>NUCLEOTIDE SEQUENCE</scope>
    <source>
        <strain evidence="4">JB14</strain>
    </source>
</reference>
<dbReference type="PANTHER" id="PTHR40465:SF1">
    <property type="entry name" value="DUF6534 DOMAIN-CONTAINING PROTEIN"/>
    <property type="match status" value="1"/>
</dbReference>
<feature type="transmembrane region" description="Helical" evidence="2">
    <location>
        <begin position="97"/>
        <end position="117"/>
    </location>
</feature>
<dbReference type="PANTHER" id="PTHR40465">
    <property type="entry name" value="CHROMOSOME 1, WHOLE GENOME SHOTGUN SEQUENCE"/>
    <property type="match status" value="1"/>
</dbReference>
<evidence type="ECO:0000256" key="1">
    <source>
        <dbReference type="SAM" id="MobiDB-lite"/>
    </source>
</evidence>
<accession>A0A6A4GWC5</accession>
<dbReference type="InterPro" id="IPR045339">
    <property type="entry name" value="DUF6534"/>
</dbReference>
<evidence type="ECO:0000259" key="3">
    <source>
        <dbReference type="Pfam" id="PF20152"/>
    </source>
</evidence>
<name>A0A6A4GWC5_9AGAR</name>
<feature type="transmembrane region" description="Helical" evidence="2">
    <location>
        <begin position="20"/>
        <end position="37"/>
    </location>
</feature>
<organism evidence="4 5">
    <name type="scientific">Gymnopus androsaceus JB14</name>
    <dbReference type="NCBI Taxonomy" id="1447944"/>
    <lineage>
        <taxon>Eukaryota</taxon>
        <taxon>Fungi</taxon>
        <taxon>Dikarya</taxon>
        <taxon>Basidiomycota</taxon>
        <taxon>Agaricomycotina</taxon>
        <taxon>Agaricomycetes</taxon>
        <taxon>Agaricomycetidae</taxon>
        <taxon>Agaricales</taxon>
        <taxon>Marasmiineae</taxon>
        <taxon>Omphalotaceae</taxon>
        <taxon>Gymnopus</taxon>
    </lineage>
</organism>
<feature type="region of interest" description="Disordered" evidence="1">
    <location>
        <begin position="207"/>
        <end position="229"/>
    </location>
</feature>
<dbReference type="Proteomes" id="UP000799118">
    <property type="component" value="Unassembled WGS sequence"/>
</dbReference>
<dbReference type="OrthoDB" id="2745105at2759"/>
<feature type="transmembrane region" description="Helical" evidence="2">
    <location>
        <begin position="49"/>
        <end position="77"/>
    </location>
</feature>
<evidence type="ECO:0000256" key="2">
    <source>
        <dbReference type="SAM" id="Phobius"/>
    </source>
</evidence>
<keyword evidence="2" id="KW-0472">Membrane</keyword>
<feature type="transmembrane region" description="Helical" evidence="2">
    <location>
        <begin position="129"/>
        <end position="157"/>
    </location>
</feature>
<dbReference type="Pfam" id="PF20152">
    <property type="entry name" value="DUF6534"/>
    <property type="match status" value="1"/>
</dbReference>
<proteinExistence type="predicted"/>
<feature type="transmembrane region" description="Helical" evidence="2">
    <location>
        <begin position="163"/>
        <end position="183"/>
    </location>
</feature>
<dbReference type="AlphaFoldDB" id="A0A6A4GWC5"/>
<feature type="compositionally biased region" description="Low complexity" evidence="1">
    <location>
        <begin position="218"/>
        <end position="229"/>
    </location>
</feature>
<protein>
    <recommendedName>
        <fullName evidence="3">DUF6534 domain-containing protein</fullName>
    </recommendedName>
</protein>
<evidence type="ECO:0000313" key="5">
    <source>
        <dbReference type="Proteomes" id="UP000799118"/>
    </source>
</evidence>
<keyword evidence="2" id="KW-1133">Transmembrane helix</keyword>
<sequence length="253" mass="27873">MVQHFGDFEILALPTWGHSMAIYPSAINNFLCSLFMCRRLWILWRLKICFLVPVLSTAVTLSLINFGTTCATSALGWRSHNIEGFSSTTVSTLVKTALATGMTGDMLITGGLCLSLNQNRSKFKETNRIINWISAYIISSCLLTTVTQAFVLVTYVAWPTTDIYIGIYHIVPKLYFNSLLATLNSRASLHKNHGVVNVSTDIPLSGDLSNLEQHSRGRSGVSGRPGNSRPQMLVQLDQQVETTTDSGKLDVIV</sequence>
<evidence type="ECO:0000313" key="4">
    <source>
        <dbReference type="EMBL" id="KAE9390162.1"/>
    </source>
</evidence>
<feature type="domain" description="DUF6534" evidence="3">
    <location>
        <begin position="102"/>
        <end position="188"/>
    </location>
</feature>
<keyword evidence="2" id="KW-0812">Transmembrane</keyword>
<keyword evidence="5" id="KW-1185">Reference proteome</keyword>
<gene>
    <name evidence="4" type="ORF">BT96DRAFT_980404</name>
</gene>
<dbReference type="EMBL" id="ML769668">
    <property type="protein sequence ID" value="KAE9390162.1"/>
    <property type="molecule type" value="Genomic_DNA"/>
</dbReference>